<organism evidence="8">
    <name type="scientific">Nothobranchius kadleci</name>
    <name type="common">African annual killifish</name>
    <dbReference type="NCBI Taxonomy" id="1051664"/>
    <lineage>
        <taxon>Eukaryota</taxon>
        <taxon>Metazoa</taxon>
        <taxon>Chordata</taxon>
        <taxon>Craniata</taxon>
        <taxon>Vertebrata</taxon>
        <taxon>Euteleostomi</taxon>
        <taxon>Actinopterygii</taxon>
        <taxon>Neopterygii</taxon>
        <taxon>Teleostei</taxon>
        <taxon>Neoteleostei</taxon>
        <taxon>Acanthomorphata</taxon>
        <taxon>Ovalentaria</taxon>
        <taxon>Atherinomorphae</taxon>
        <taxon>Cyprinodontiformes</taxon>
        <taxon>Nothobranchiidae</taxon>
        <taxon>Nothobranchius</taxon>
    </lineage>
</organism>
<evidence type="ECO:0000256" key="6">
    <source>
        <dbReference type="SAM" id="MobiDB-lite"/>
    </source>
</evidence>
<reference evidence="8" key="1">
    <citation type="submission" date="2016-05" db="EMBL/GenBank/DDBJ databases">
        <authorList>
            <person name="Lavstsen T."/>
            <person name="Jespersen J.S."/>
        </authorList>
    </citation>
    <scope>NUCLEOTIDE SEQUENCE</scope>
    <source>
        <tissue evidence="8">Brain</tissue>
    </source>
</reference>
<keyword evidence="5" id="KW-0539">Nucleus</keyword>
<keyword evidence="3" id="KW-0863">Zinc-finger</keyword>
<dbReference type="InterPro" id="IPR052035">
    <property type="entry name" value="ZnF_BED_domain_contain"/>
</dbReference>
<name>A0A1A8D420_NOTKA</name>
<evidence type="ECO:0000259" key="7">
    <source>
        <dbReference type="Pfam" id="PF05699"/>
    </source>
</evidence>
<feature type="domain" description="HAT C-terminal dimerisation" evidence="7">
    <location>
        <begin position="305"/>
        <end position="382"/>
    </location>
</feature>
<reference evidence="8" key="2">
    <citation type="submission" date="2016-06" db="EMBL/GenBank/DDBJ databases">
        <title>The genome of a short-lived fish provides insights into sex chromosome evolution and the genetic control of aging.</title>
        <authorList>
            <person name="Reichwald K."/>
            <person name="Felder M."/>
            <person name="Petzold A."/>
            <person name="Koch P."/>
            <person name="Groth M."/>
            <person name="Platzer M."/>
        </authorList>
    </citation>
    <scope>NUCLEOTIDE SEQUENCE</scope>
    <source>
        <tissue evidence="8">Brain</tissue>
    </source>
</reference>
<accession>A0A1A8D420</accession>
<feature type="region of interest" description="Disordered" evidence="6">
    <location>
        <begin position="246"/>
        <end position="271"/>
    </location>
</feature>
<evidence type="ECO:0000256" key="1">
    <source>
        <dbReference type="ARBA" id="ARBA00004123"/>
    </source>
</evidence>
<dbReference type="GO" id="GO:0005634">
    <property type="term" value="C:nucleus"/>
    <property type="evidence" value="ECO:0007669"/>
    <property type="project" value="UniProtKB-SubCell"/>
</dbReference>
<dbReference type="InterPro" id="IPR008906">
    <property type="entry name" value="HATC_C_dom"/>
</dbReference>
<evidence type="ECO:0000256" key="3">
    <source>
        <dbReference type="ARBA" id="ARBA00022771"/>
    </source>
</evidence>
<dbReference type="SUPFAM" id="SSF53098">
    <property type="entry name" value="Ribonuclease H-like"/>
    <property type="match status" value="1"/>
</dbReference>
<dbReference type="GO" id="GO:0008270">
    <property type="term" value="F:zinc ion binding"/>
    <property type="evidence" value="ECO:0007669"/>
    <property type="project" value="UniProtKB-KW"/>
</dbReference>
<evidence type="ECO:0000256" key="4">
    <source>
        <dbReference type="ARBA" id="ARBA00022833"/>
    </source>
</evidence>
<evidence type="ECO:0000313" key="8">
    <source>
        <dbReference type="EMBL" id="SBP85905.1"/>
    </source>
</evidence>
<gene>
    <name evidence="8" type="primary">BX324155.1</name>
</gene>
<keyword evidence="2" id="KW-0479">Metal-binding</keyword>
<keyword evidence="4" id="KW-0862">Zinc</keyword>
<sequence>MFQTWHIPKDRVHVILRDNARNMTKAMADAGFPSLGCMSHNLQPAIHDAVLSQRSISDIIAKWRHIVGHFRHSPLAYARLQSVQKQLGQPTKRLQQDVSTRWNSTYYMLRSLLEQKRALGVYAADFELPATFTSSQWDLIESTTLLLEPFEELTKEICSSTASAADVIPSVLVLKRLLAKDAAADHGVKTTKATLLEAVSKRFADIEKEPLYSLATIIDPRYKDKFYSEDAVKIETHRQLLRLITKASQRDPNQEAEASNTGPPAEKVPRPGSFSSMFGEILAEETPRQAHTDTPAGPAPSEMIVYLSEPPIPRSASPLAFWKTNKERFPDLAKVARAYLSAPCTSVESERLFSAASNIVDEHRNRLMTEKAEMLLFIKKNLPMMLLNKSNTS</sequence>
<dbReference type="AlphaFoldDB" id="A0A1A8D420"/>
<dbReference type="InterPro" id="IPR012337">
    <property type="entry name" value="RNaseH-like_sf"/>
</dbReference>
<evidence type="ECO:0000256" key="2">
    <source>
        <dbReference type="ARBA" id="ARBA00022723"/>
    </source>
</evidence>
<dbReference type="GO" id="GO:0046983">
    <property type="term" value="F:protein dimerization activity"/>
    <property type="evidence" value="ECO:0007669"/>
    <property type="project" value="InterPro"/>
</dbReference>
<protein>
    <recommendedName>
        <fullName evidence="7">HAT C-terminal dimerisation domain-containing protein</fullName>
    </recommendedName>
</protein>
<comment type="subcellular location">
    <subcellularLocation>
        <location evidence="1">Nucleus</location>
    </subcellularLocation>
</comment>
<dbReference type="Pfam" id="PF05699">
    <property type="entry name" value="Dimer_Tnp_hAT"/>
    <property type="match status" value="1"/>
</dbReference>
<dbReference type="PANTHER" id="PTHR46481">
    <property type="entry name" value="ZINC FINGER BED DOMAIN-CONTAINING PROTEIN 4"/>
    <property type="match status" value="1"/>
</dbReference>
<evidence type="ECO:0000256" key="5">
    <source>
        <dbReference type="ARBA" id="ARBA00023242"/>
    </source>
</evidence>
<dbReference type="EMBL" id="HADZ01021964">
    <property type="protein sequence ID" value="SBP85905.1"/>
    <property type="molecule type" value="Transcribed_RNA"/>
</dbReference>
<proteinExistence type="predicted"/>
<dbReference type="PANTHER" id="PTHR46481:SF10">
    <property type="entry name" value="ZINC FINGER BED DOMAIN-CONTAINING PROTEIN 39"/>
    <property type="match status" value="1"/>
</dbReference>